<sequence>MSIDVPFDVYAISVAPACGRGGGSGRLLADNLPEDYRRRYLEHRDFERDPVMLASRAGRLPVRTAEVRAVAEADPELMPCFAAAVAALGPAVLAIPLRFRNRLSGDVVFRRRGAEFSDAEVGYCELAAPALLLAATELPVAGPPDDLTPRERECLAWTSVGKTAWEIGSILGISEHTAVAHLNGAVRKLRAVSRAQAVAEALRRGLID</sequence>
<dbReference type="InterPro" id="IPR036693">
    <property type="entry name" value="TF_LuxR_autoind-bd_dom_sf"/>
</dbReference>
<dbReference type="PANTHER" id="PTHR44688">
    <property type="entry name" value="DNA-BINDING TRANSCRIPTIONAL ACTIVATOR DEVR_DOSR"/>
    <property type="match status" value="1"/>
</dbReference>
<dbReference type="EMBL" id="AP014854">
    <property type="protein sequence ID" value="BAR98391.1"/>
    <property type="molecule type" value="Genomic_DNA"/>
</dbReference>
<dbReference type="SMART" id="SM00421">
    <property type="entry name" value="HTH_LUXR"/>
    <property type="match status" value="1"/>
</dbReference>
<keyword evidence="2" id="KW-0238">DNA-binding</keyword>
<dbReference type="InterPro" id="IPR000792">
    <property type="entry name" value="Tscrpt_reg_LuxR_C"/>
</dbReference>
<evidence type="ECO:0000256" key="3">
    <source>
        <dbReference type="ARBA" id="ARBA00023163"/>
    </source>
</evidence>
<dbReference type="InterPro" id="IPR036388">
    <property type="entry name" value="WH-like_DNA-bd_sf"/>
</dbReference>
<dbReference type="InterPro" id="IPR005143">
    <property type="entry name" value="TF_LuxR_autoind-bd_dom"/>
</dbReference>
<dbReference type="Gene3D" id="3.30.450.80">
    <property type="entry name" value="Transcription factor LuxR-like, autoinducer-binding domain"/>
    <property type="match status" value="1"/>
</dbReference>
<dbReference type="Pfam" id="PF00196">
    <property type="entry name" value="GerE"/>
    <property type="match status" value="1"/>
</dbReference>
<dbReference type="PRINTS" id="PR00038">
    <property type="entry name" value="HTHLUXR"/>
</dbReference>
<keyword evidence="3" id="KW-0804">Transcription</keyword>
<proteinExistence type="predicted"/>
<evidence type="ECO:0000313" key="5">
    <source>
        <dbReference type="EMBL" id="BAR98391.1"/>
    </source>
</evidence>
<dbReference type="GO" id="GO:0003677">
    <property type="term" value="F:DNA binding"/>
    <property type="evidence" value="ECO:0007669"/>
    <property type="project" value="UniProtKB-KW"/>
</dbReference>
<dbReference type="Pfam" id="PF03472">
    <property type="entry name" value="Autoind_bind"/>
    <property type="match status" value="1"/>
</dbReference>
<organism evidence="5">
    <name type="scientific">Blastochloris viridis</name>
    <name type="common">Rhodopseudomonas viridis</name>
    <dbReference type="NCBI Taxonomy" id="1079"/>
    <lineage>
        <taxon>Bacteria</taxon>
        <taxon>Pseudomonadati</taxon>
        <taxon>Pseudomonadota</taxon>
        <taxon>Alphaproteobacteria</taxon>
        <taxon>Hyphomicrobiales</taxon>
        <taxon>Blastochloridaceae</taxon>
        <taxon>Blastochloris</taxon>
    </lineage>
</organism>
<dbReference type="SUPFAM" id="SSF46894">
    <property type="entry name" value="C-terminal effector domain of the bipartite response regulators"/>
    <property type="match status" value="1"/>
</dbReference>
<dbReference type="CDD" id="cd06170">
    <property type="entry name" value="LuxR_C_like"/>
    <property type="match status" value="1"/>
</dbReference>
<name>A0A182D0G2_BLAVI</name>
<evidence type="ECO:0000256" key="2">
    <source>
        <dbReference type="ARBA" id="ARBA00023125"/>
    </source>
</evidence>
<evidence type="ECO:0000259" key="4">
    <source>
        <dbReference type="PROSITE" id="PS50043"/>
    </source>
</evidence>
<dbReference type="GO" id="GO:0006355">
    <property type="term" value="P:regulation of DNA-templated transcription"/>
    <property type="evidence" value="ECO:0007669"/>
    <property type="project" value="InterPro"/>
</dbReference>
<accession>A0A182D0G2</accession>
<dbReference type="SUPFAM" id="SSF75516">
    <property type="entry name" value="Pheromone-binding domain of LuxR-like quorum-sensing transcription factors"/>
    <property type="match status" value="1"/>
</dbReference>
<reference evidence="5" key="1">
    <citation type="journal article" date="2015" name="Genome Announc.">
        <title>Complete Genome Sequence of the Bacteriochlorophyll b-Producing Photosynthetic Bacterium Blastochloris viridis.</title>
        <authorList>
            <person name="Tsukatani Y."/>
            <person name="Hirose Y."/>
            <person name="Harada J."/>
            <person name="Misawa N."/>
            <person name="Mori K."/>
            <person name="Inoue K."/>
            <person name="Tamiaki H."/>
        </authorList>
    </citation>
    <scope>NUCLEOTIDE SEQUENCE [LARGE SCALE GENOMIC DNA]</scope>
    <source>
        <strain evidence="5">DSM 133</strain>
    </source>
</reference>
<feature type="domain" description="HTH luxR-type" evidence="4">
    <location>
        <begin position="140"/>
        <end position="205"/>
    </location>
</feature>
<dbReference type="Gene3D" id="1.10.10.10">
    <property type="entry name" value="Winged helix-like DNA-binding domain superfamily/Winged helix DNA-binding domain"/>
    <property type="match status" value="1"/>
</dbReference>
<evidence type="ECO:0000256" key="1">
    <source>
        <dbReference type="ARBA" id="ARBA00023015"/>
    </source>
</evidence>
<dbReference type="AlphaFoldDB" id="A0A182D0G2"/>
<dbReference type="PROSITE" id="PS50043">
    <property type="entry name" value="HTH_LUXR_2"/>
    <property type="match status" value="1"/>
</dbReference>
<dbReference type="PANTHER" id="PTHR44688:SF16">
    <property type="entry name" value="DNA-BINDING TRANSCRIPTIONAL ACTIVATOR DEVR_DOSR"/>
    <property type="match status" value="1"/>
</dbReference>
<gene>
    <name evidence="5" type="ORF">BV133_798</name>
</gene>
<keyword evidence="1" id="KW-0805">Transcription regulation</keyword>
<dbReference type="InterPro" id="IPR016032">
    <property type="entry name" value="Sig_transdc_resp-reg_C-effctor"/>
</dbReference>
<protein>
    <submittedName>
        <fullName evidence="5">Transcriptional regulator RhlR</fullName>
    </submittedName>
</protein>